<keyword evidence="5 7" id="KW-0472">Membrane</keyword>
<evidence type="ECO:0000256" key="6">
    <source>
        <dbReference type="SAM" id="MobiDB-lite"/>
    </source>
</evidence>
<evidence type="ECO:0000313" key="9">
    <source>
        <dbReference type="EMBL" id="CDI40936.1"/>
    </source>
</evidence>
<evidence type="ECO:0000313" key="10">
    <source>
        <dbReference type="Proteomes" id="UP000010802"/>
    </source>
</evidence>
<feature type="region of interest" description="Disordered" evidence="6">
    <location>
        <begin position="340"/>
        <end position="373"/>
    </location>
</feature>
<evidence type="ECO:0000256" key="5">
    <source>
        <dbReference type="ARBA" id="ARBA00023136"/>
    </source>
</evidence>
<dbReference type="Pfam" id="PF12791">
    <property type="entry name" value="RsgI_N"/>
    <property type="match status" value="1"/>
</dbReference>
<organism evidence="9 10">
    <name type="scientific">Tepidanaerobacter acetatoxydans (strain DSM 21804 / JCM 16047 / Re1)</name>
    <dbReference type="NCBI Taxonomy" id="1209989"/>
    <lineage>
        <taxon>Bacteria</taxon>
        <taxon>Bacillati</taxon>
        <taxon>Bacillota</taxon>
        <taxon>Clostridia</taxon>
        <taxon>Thermosediminibacterales</taxon>
        <taxon>Tepidanaerobacteraceae</taxon>
        <taxon>Tepidanaerobacter</taxon>
    </lineage>
</organism>
<evidence type="ECO:0000256" key="1">
    <source>
        <dbReference type="ARBA" id="ARBA00004162"/>
    </source>
</evidence>
<accession>U4QL81</accession>
<evidence type="ECO:0000256" key="4">
    <source>
        <dbReference type="ARBA" id="ARBA00022989"/>
    </source>
</evidence>
<gene>
    <name evidence="9" type="ordered locus">TEPIRE1_2247</name>
</gene>
<dbReference type="HOGENOM" id="CLU_803250_0_0_9"/>
<feature type="compositionally biased region" description="Basic residues" evidence="6">
    <location>
        <begin position="361"/>
        <end position="373"/>
    </location>
</feature>
<dbReference type="InterPro" id="IPR055431">
    <property type="entry name" value="RsgI_M"/>
</dbReference>
<feature type="domain" description="RsgI N-terminal anti-sigma" evidence="8">
    <location>
        <begin position="6"/>
        <end position="54"/>
    </location>
</feature>
<evidence type="ECO:0000256" key="2">
    <source>
        <dbReference type="ARBA" id="ARBA00022475"/>
    </source>
</evidence>
<evidence type="ECO:0000259" key="8">
    <source>
        <dbReference type="PROSITE" id="PS51849"/>
    </source>
</evidence>
<reference evidence="10" key="1">
    <citation type="journal article" date="2013" name="Genome Announc.">
        <title>First genome sequence of a syntrophic acetate-oxidizing bacterium, Tepidanaerobacter acetatoxydans strain Re1.</title>
        <authorList>
            <person name="Manzoor S."/>
            <person name="Bongcam-Rudloff E."/>
            <person name="Schnurer A."/>
            <person name="Muller B."/>
        </authorList>
    </citation>
    <scope>NUCLEOTIDE SEQUENCE [LARGE SCALE GENOMIC DNA]</scope>
    <source>
        <strain evidence="10">Re1</strain>
    </source>
</reference>
<dbReference type="eggNOG" id="ENOG5032YNU">
    <property type="taxonomic scope" value="Bacteria"/>
</dbReference>
<dbReference type="PROSITE" id="PS51849">
    <property type="entry name" value="RSGI_N"/>
    <property type="match status" value="1"/>
</dbReference>
<name>U4QL81_TEPAE</name>
<keyword evidence="4 7" id="KW-1133">Transmembrane helix</keyword>
<keyword evidence="2" id="KW-1003">Cell membrane</keyword>
<dbReference type="STRING" id="1209989.TepRe1_2087"/>
<dbReference type="EMBL" id="HF563609">
    <property type="protein sequence ID" value="CDI40936.1"/>
    <property type="molecule type" value="Genomic_DNA"/>
</dbReference>
<keyword evidence="10" id="KW-1185">Reference proteome</keyword>
<protein>
    <recommendedName>
        <fullName evidence="8">RsgI N-terminal anti-sigma domain-containing protein</fullName>
    </recommendedName>
</protein>
<evidence type="ECO:0000256" key="7">
    <source>
        <dbReference type="SAM" id="Phobius"/>
    </source>
</evidence>
<dbReference type="GO" id="GO:0005886">
    <property type="term" value="C:plasma membrane"/>
    <property type="evidence" value="ECO:0007669"/>
    <property type="project" value="UniProtKB-SubCell"/>
</dbReference>
<sequence>MEVIALKGIIVDLDGKYIIVANSKGDFKRVYNNYPGCQIGDEITIKESRTAFLEPMLSSVFAKRALAAVACFLIMIIGSYGIYGYVSPVTYVTVDINPSVEFSINRYDLVLKAYGLNDEGNSIVGDGREYKNMKLDAALNLLLVRAAEFNYLNKNTNTVMLTASNVKDSISPNIQKQLEEISKNGFQAETANTSGGEIKTEDVEAKNNNAAESAKSDLDIIVESTTFEKHQAAKKLNISQGKLVLYDKLKEVKPDISLKRVKETPVTQIIKELEQASNEQIKKFDQKGNDNIYNKQQWKEIKTLKKDIKNQYKDIKKNNKFLPKEENRKNQEQLIKAIKDKIKQTEKDSKTRIKLNNRSNKGQKKFNKKRNGN</sequence>
<feature type="compositionally biased region" description="Basic and acidic residues" evidence="6">
    <location>
        <begin position="340"/>
        <end position="351"/>
    </location>
</feature>
<dbReference type="InterPro" id="IPR024449">
    <property type="entry name" value="Anti-sigma_RsgI_N"/>
</dbReference>
<comment type="subcellular location">
    <subcellularLocation>
        <location evidence="1">Cell membrane</location>
        <topology evidence="1">Single-pass membrane protein</topology>
    </subcellularLocation>
</comment>
<dbReference type="KEGG" id="tae:TepiRe1_2247"/>
<dbReference type="Proteomes" id="UP000010802">
    <property type="component" value="Chromosome"/>
</dbReference>
<evidence type="ECO:0000256" key="3">
    <source>
        <dbReference type="ARBA" id="ARBA00022692"/>
    </source>
</evidence>
<feature type="transmembrane region" description="Helical" evidence="7">
    <location>
        <begin position="65"/>
        <end position="86"/>
    </location>
</feature>
<keyword evidence="3 7" id="KW-0812">Transmembrane</keyword>
<dbReference type="AlphaFoldDB" id="U4QL81"/>
<dbReference type="Pfam" id="PF23750">
    <property type="entry name" value="RsgI_M"/>
    <property type="match status" value="1"/>
</dbReference>
<proteinExistence type="predicted"/>